<feature type="region of interest" description="Disordered" evidence="1">
    <location>
        <begin position="150"/>
        <end position="196"/>
    </location>
</feature>
<evidence type="ECO:0000313" key="3">
    <source>
        <dbReference type="Proteomes" id="UP001189624"/>
    </source>
</evidence>
<dbReference type="EMBL" id="OY731398">
    <property type="protein sequence ID" value="CAJ1850203.1"/>
    <property type="molecule type" value="Genomic_DNA"/>
</dbReference>
<protein>
    <submittedName>
        <fullName evidence="2">Uncharacterized protein</fullName>
    </submittedName>
</protein>
<feature type="compositionally biased region" description="Acidic residues" evidence="1">
    <location>
        <begin position="163"/>
        <end position="181"/>
    </location>
</feature>
<organism evidence="2 3">
    <name type="scientific">Sphenostylis stenocarpa</name>
    <dbReference type="NCBI Taxonomy" id="92480"/>
    <lineage>
        <taxon>Eukaryota</taxon>
        <taxon>Viridiplantae</taxon>
        <taxon>Streptophyta</taxon>
        <taxon>Embryophyta</taxon>
        <taxon>Tracheophyta</taxon>
        <taxon>Spermatophyta</taxon>
        <taxon>Magnoliopsida</taxon>
        <taxon>eudicotyledons</taxon>
        <taxon>Gunneridae</taxon>
        <taxon>Pentapetalae</taxon>
        <taxon>rosids</taxon>
        <taxon>fabids</taxon>
        <taxon>Fabales</taxon>
        <taxon>Fabaceae</taxon>
        <taxon>Papilionoideae</taxon>
        <taxon>50 kb inversion clade</taxon>
        <taxon>NPAAA clade</taxon>
        <taxon>indigoferoid/millettioid clade</taxon>
        <taxon>Phaseoleae</taxon>
        <taxon>Sphenostylis</taxon>
    </lineage>
</organism>
<gene>
    <name evidence="2" type="ORF">AYBTSS11_LOCUS1890</name>
</gene>
<evidence type="ECO:0000256" key="1">
    <source>
        <dbReference type="SAM" id="MobiDB-lite"/>
    </source>
</evidence>
<reference evidence="2" key="1">
    <citation type="submission" date="2023-10" db="EMBL/GenBank/DDBJ databases">
        <authorList>
            <person name="Domelevo Entfellner J.-B."/>
        </authorList>
    </citation>
    <scope>NUCLEOTIDE SEQUENCE</scope>
</reference>
<dbReference type="Proteomes" id="UP001189624">
    <property type="component" value="Chromosome 1"/>
</dbReference>
<dbReference type="AlphaFoldDB" id="A0AA86RNQ7"/>
<accession>A0AA86RNQ7</accession>
<sequence length="273" mass="30365">MGEGNVNVSTGPVCDYRAVVMALPQNECEDFKYQEGITPQNSLSIPSSDPLKDYDDEESQLVEGEILPTSCGFVRFGGVQRDDSEEFTDGESIEDCTFDFVSEDKKTGEPIYGLRYKIERNYFARFAKNWVLGRLQRDGLSLADITGEINSSSRVSEKPAEDSAAEDTEGEVSEGEEDSIAEDAGGEHGREVTHNESRERKCFEEIFAEMTGRGIPLLHLPLLSPLSEAADEVVRGEGGNGLNSLAEMDTEDEREKRKWHWASYICCCFCPDL</sequence>
<keyword evidence="3" id="KW-1185">Reference proteome</keyword>
<evidence type="ECO:0000313" key="2">
    <source>
        <dbReference type="EMBL" id="CAJ1850203.1"/>
    </source>
</evidence>
<name>A0AA86RNQ7_9FABA</name>
<feature type="compositionally biased region" description="Basic and acidic residues" evidence="1">
    <location>
        <begin position="185"/>
        <end position="196"/>
    </location>
</feature>
<proteinExistence type="predicted"/>
<dbReference type="Gramene" id="rna-AYBTSS11_LOCUS1890">
    <property type="protein sequence ID" value="CAJ1850203.1"/>
    <property type="gene ID" value="gene-AYBTSS11_LOCUS1890"/>
</dbReference>